<dbReference type="HOGENOM" id="CLU_117700_1_1_1"/>
<dbReference type="Proteomes" id="UP000053599">
    <property type="component" value="Unassembled WGS sequence"/>
</dbReference>
<protein>
    <recommendedName>
        <fullName evidence="6">Large ribosomal subunit protein mL43</fullName>
    </recommendedName>
</protein>
<feature type="domain" description="Ribosomal protein/NADH dehydrogenase" evidence="7">
    <location>
        <begin position="32"/>
        <end position="106"/>
    </location>
</feature>
<dbReference type="EMBL" id="KN846951">
    <property type="protein sequence ID" value="KIV87841.1"/>
    <property type="molecule type" value="Genomic_DNA"/>
</dbReference>
<dbReference type="Gene3D" id="3.40.30.10">
    <property type="entry name" value="Glutaredoxin"/>
    <property type="match status" value="1"/>
</dbReference>
<evidence type="ECO:0000256" key="2">
    <source>
        <dbReference type="ARBA" id="ARBA00006073"/>
    </source>
</evidence>
<dbReference type="InterPro" id="IPR039927">
    <property type="entry name" value="Ribosomal_mL43"/>
</dbReference>
<dbReference type="STRING" id="1016849.A0A0D1XI21"/>
<keyword evidence="4" id="KW-0496">Mitochondrion</keyword>
<keyword evidence="3" id="KW-0689">Ribosomal protein</keyword>
<evidence type="ECO:0000313" key="8">
    <source>
        <dbReference type="EMBL" id="KIV87841.1"/>
    </source>
</evidence>
<evidence type="ECO:0000256" key="5">
    <source>
        <dbReference type="ARBA" id="ARBA00023274"/>
    </source>
</evidence>
<accession>A0A0D1XI21</accession>
<evidence type="ECO:0000256" key="1">
    <source>
        <dbReference type="ARBA" id="ARBA00004173"/>
    </source>
</evidence>
<dbReference type="PANTHER" id="PTHR21396:SF2">
    <property type="entry name" value="LARGE RIBOSOMAL SUBUNIT PROTEIN ML43"/>
    <property type="match status" value="1"/>
</dbReference>
<name>A0A0D1XI21_9EURO</name>
<comment type="subcellular location">
    <subcellularLocation>
        <location evidence="1">Mitochondrion</location>
    </subcellularLocation>
</comment>
<dbReference type="GO" id="GO:0005762">
    <property type="term" value="C:mitochondrial large ribosomal subunit"/>
    <property type="evidence" value="ECO:0007669"/>
    <property type="project" value="TreeGrafter"/>
</dbReference>
<dbReference type="GO" id="GO:0003735">
    <property type="term" value="F:structural constituent of ribosome"/>
    <property type="evidence" value="ECO:0007669"/>
    <property type="project" value="InterPro"/>
</dbReference>
<dbReference type="InterPro" id="IPR007741">
    <property type="entry name" value="Ribosomal_mL43/mS25/NADH_DH"/>
</dbReference>
<dbReference type="FunFam" id="3.40.30.10:FF:000173">
    <property type="entry name" value="Mitochondrial 54S ribosomal protein"/>
    <property type="match status" value="1"/>
</dbReference>
<sequence>MVVQGLKTVSTPRNGLGAFILQCKRLDFHYCDWAGSSRGMKSFLTSPLLASFTQKYPGTEFRISPRPNKHPIVKAYFINGREKAVCLRNLEKDQILKKVEFLVTNSGKKNELIRGKNVVSVNENVRGIWSPMHGGIKTI</sequence>
<evidence type="ECO:0000259" key="7">
    <source>
        <dbReference type="SMART" id="SM00916"/>
    </source>
</evidence>
<dbReference type="InterPro" id="IPR036249">
    <property type="entry name" value="Thioredoxin-like_sf"/>
</dbReference>
<dbReference type="SUPFAM" id="SSF52833">
    <property type="entry name" value="Thioredoxin-like"/>
    <property type="match status" value="1"/>
</dbReference>
<keyword evidence="5" id="KW-0687">Ribonucleoprotein</keyword>
<dbReference type="AlphaFoldDB" id="A0A0D1XI21"/>
<dbReference type="Pfam" id="PF05047">
    <property type="entry name" value="L51_S25_CI-B8"/>
    <property type="match status" value="1"/>
</dbReference>
<reference evidence="8 9" key="1">
    <citation type="submission" date="2015-01" db="EMBL/GenBank/DDBJ databases">
        <title>The Genome Sequence of Exophiala sideris CBS121828.</title>
        <authorList>
            <consortium name="The Broad Institute Genomics Platform"/>
            <person name="Cuomo C."/>
            <person name="de Hoog S."/>
            <person name="Gorbushina A."/>
            <person name="Stielow B."/>
            <person name="Teixiera M."/>
            <person name="Abouelleil A."/>
            <person name="Chapman S.B."/>
            <person name="Priest M."/>
            <person name="Young S.K."/>
            <person name="Wortman J."/>
            <person name="Nusbaum C."/>
            <person name="Birren B."/>
        </authorList>
    </citation>
    <scope>NUCLEOTIDE SEQUENCE [LARGE SCALE GENOMIC DNA]</scope>
    <source>
        <strain evidence="8 9">CBS 121828</strain>
    </source>
</reference>
<dbReference type="OrthoDB" id="88at2759"/>
<comment type="similarity">
    <text evidence="2">Belongs to the mitochondrion-specific ribosomal protein mL43 family.</text>
</comment>
<organism evidence="8 9">
    <name type="scientific">Exophiala sideris</name>
    <dbReference type="NCBI Taxonomy" id="1016849"/>
    <lineage>
        <taxon>Eukaryota</taxon>
        <taxon>Fungi</taxon>
        <taxon>Dikarya</taxon>
        <taxon>Ascomycota</taxon>
        <taxon>Pezizomycotina</taxon>
        <taxon>Eurotiomycetes</taxon>
        <taxon>Chaetothyriomycetidae</taxon>
        <taxon>Chaetothyriales</taxon>
        <taxon>Herpotrichiellaceae</taxon>
        <taxon>Exophiala</taxon>
    </lineage>
</organism>
<proteinExistence type="inferred from homology"/>
<gene>
    <name evidence="8" type="ORF">PV11_03360</name>
</gene>
<evidence type="ECO:0000313" key="9">
    <source>
        <dbReference type="Proteomes" id="UP000053599"/>
    </source>
</evidence>
<dbReference type="GO" id="GO:0032543">
    <property type="term" value="P:mitochondrial translation"/>
    <property type="evidence" value="ECO:0007669"/>
    <property type="project" value="InterPro"/>
</dbReference>
<evidence type="ECO:0000256" key="6">
    <source>
        <dbReference type="ARBA" id="ARBA00035188"/>
    </source>
</evidence>
<dbReference type="PANTHER" id="PTHR21396">
    <property type="entry name" value="39S RIBOSOMAL PROTEIN L43"/>
    <property type="match status" value="1"/>
</dbReference>
<dbReference type="SMART" id="SM00916">
    <property type="entry name" value="L51_S25_CI-B8"/>
    <property type="match status" value="1"/>
</dbReference>
<evidence type="ECO:0000256" key="4">
    <source>
        <dbReference type="ARBA" id="ARBA00023128"/>
    </source>
</evidence>
<evidence type="ECO:0000256" key="3">
    <source>
        <dbReference type="ARBA" id="ARBA00022980"/>
    </source>
</evidence>